<sequence>MGAARNTIVPTELCTRPLIHNPTSAEFWLFRRAASLSRTKVLGPTDSRFPPNVNPAIGHKVQLFPRRITSFDPQHSLETIYGHDSSVVFK</sequence>
<keyword evidence="2" id="KW-1185">Reference proteome</keyword>
<proteinExistence type="predicted"/>
<evidence type="ECO:0000313" key="2">
    <source>
        <dbReference type="Proteomes" id="UP000237105"/>
    </source>
</evidence>
<protein>
    <submittedName>
        <fullName evidence="1">Uncharacterized protein</fullName>
    </submittedName>
</protein>
<reference evidence="2" key="1">
    <citation type="submission" date="2016-06" db="EMBL/GenBank/DDBJ databases">
        <title>Parallel loss of symbiosis genes in relatives of nitrogen-fixing non-legume Parasponia.</title>
        <authorList>
            <person name="Van Velzen R."/>
            <person name="Holmer R."/>
            <person name="Bu F."/>
            <person name="Rutten L."/>
            <person name="Van Zeijl A."/>
            <person name="Liu W."/>
            <person name="Santuari L."/>
            <person name="Cao Q."/>
            <person name="Sharma T."/>
            <person name="Shen D."/>
            <person name="Roswanjaya Y."/>
            <person name="Wardhani T."/>
            <person name="Kalhor M.S."/>
            <person name="Jansen J."/>
            <person name="Van den Hoogen J."/>
            <person name="Gungor B."/>
            <person name="Hartog M."/>
            <person name="Hontelez J."/>
            <person name="Verver J."/>
            <person name="Yang W.-C."/>
            <person name="Schijlen E."/>
            <person name="Repin R."/>
            <person name="Schilthuizen M."/>
            <person name="Schranz E."/>
            <person name="Heidstra R."/>
            <person name="Miyata K."/>
            <person name="Fedorova E."/>
            <person name="Kohlen W."/>
            <person name="Bisseling T."/>
            <person name="Smit S."/>
            <person name="Geurts R."/>
        </authorList>
    </citation>
    <scope>NUCLEOTIDE SEQUENCE [LARGE SCALE GENOMIC DNA]</scope>
    <source>
        <strain evidence="2">cv. WU1-14</strain>
    </source>
</reference>
<accession>A0A2P5C7C7</accession>
<dbReference type="EMBL" id="JXTB01000164">
    <property type="protein sequence ID" value="PON56986.1"/>
    <property type="molecule type" value="Genomic_DNA"/>
</dbReference>
<gene>
    <name evidence="1" type="ORF">PanWU01x14_177160</name>
</gene>
<evidence type="ECO:0000313" key="1">
    <source>
        <dbReference type="EMBL" id="PON56986.1"/>
    </source>
</evidence>
<name>A0A2P5C7C7_PARAD</name>
<dbReference type="Proteomes" id="UP000237105">
    <property type="component" value="Unassembled WGS sequence"/>
</dbReference>
<comment type="caution">
    <text evidence="1">The sequence shown here is derived from an EMBL/GenBank/DDBJ whole genome shotgun (WGS) entry which is preliminary data.</text>
</comment>
<dbReference type="AlphaFoldDB" id="A0A2P5C7C7"/>
<organism evidence="1 2">
    <name type="scientific">Parasponia andersonii</name>
    <name type="common">Sponia andersonii</name>
    <dbReference type="NCBI Taxonomy" id="3476"/>
    <lineage>
        <taxon>Eukaryota</taxon>
        <taxon>Viridiplantae</taxon>
        <taxon>Streptophyta</taxon>
        <taxon>Embryophyta</taxon>
        <taxon>Tracheophyta</taxon>
        <taxon>Spermatophyta</taxon>
        <taxon>Magnoliopsida</taxon>
        <taxon>eudicotyledons</taxon>
        <taxon>Gunneridae</taxon>
        <taxon>Pentapetalae</taxon>
        <taxon>rosids</taxon>
        <taxon>fabids</taxon>
        <taxon>Rosales</taxon>
        <taxon>Cannabaceae</taxon>
        <taxon>Parasponia</taxon>
    </lineage>
</organism>